<dbReference type="Proteomes" id="UP001153332">
    <property type="component" value="Unassembled WGS sequence"/>
</dbReference>
<gene>
    <name evidence="1" type="ORF">O1611_g5264</name>
</gene>
<keyword evidence="2" id="KW-1185">Reference proteome</keyword>
<organism evidence="1 2">
    <name type="scientific">Lasiodiplodia mahajangana</name>
    <dbReference type="NCBI Taxonomy" id="1108764"/>
    <lineage>
        <taxon>Eukaryota</taxon>
        <taxon>Fungi</taxon>
        <taxon>Dikarya</taxon>
        <taxon>Ascomycota</taxon>
        <taxon>Pezizomycotina</taxon>
        <taxon>Dothideomycetes</taxon>
        <taxon>Dothideomycetes incertae sedis</taxon>
        <taxon>Botryosphaeriales</taxon>
        <taxon>Botryosphaeriaceae</taxon>
        <taxon>Lasiodiplodia</taxon>
    </lineage>
</organism>
<protein>
    <submittedName>
        <fullName evidence="1">Uncharacterized protein</fullName>
    </submittedName>
</protein>
<dbReference type="EMBL" id="JAPUUL010001092">
    <property type="protein sequence ID" value="KAJ8128370.1"/>
    <property type="molecule type" value="Genomic_DNA"/>
</dbReference>
<evidence type="ECO:0000313" key="2">
    <source>
        <dbReference type="Proteomes" id="UP001153332"/>
    </source>
</evidence>
<comment type="caution">
    <text evidence="1">The sequence shown here is derived from an EMBL/GenBank/DDBJ whole genome shotgun (WGS) entry which is preliminary data.</text>
</comment>
<reference evidence="1" key="1">
    <citation type="submission" date="2022-12" db="EMBL/GenBank/DDBJ databases">
        <title>Genome Sequence of Lasiodiplodia mahajangana.</title>
        <authorList>
            <person name="Buettner E."/>
        </authorList>
    </citation>
    <scope>NUCLEOTIDE SEQUENCE</scope>
    <source>
        <strain evidence="1">VT137</strain>
    </source>
</reference>
<accession>A0ACC2JLN3</accession>
<name>A0ACC2JLN3_9PEZI</name>
<proteinExistence type="predicted"/>
<evidence type="ECO:0000313" key="1">
    <source>
        <dbReference type="EMBL" id="KAJ8128370.1"/>
    </source>
</evidence>
<sequence length="384" mass="42698">MYRRLMTSSALLVVVLAFLLDRWVALLTPNIPQLAIGRNNSVLFLTNSEHGLSNVFVATAYALLDLYPEIEVHYASFEQMAARIERVSNYAVRKTPSTENIIFHELPGPSFLANMVKFGKTLTDAVHPPGVAGATVVSRDMSFYVSPWSGEDHIRIYSKAADIINEVDPALVVLDAFLRPAIDATRNCSRLHAFMSPLTPIESFPLVQPYLGWLWKYPVMGSGIPYPIPMLRMSQAKETARFLKSRGITDRISWFNIHRANVPWLTQALPGASTPLDVIPSNVTFTGPILLTLSPAEEQSPELVKWLARAPTMLINLGSLYSWPEGQAASIHTSLETCFAIFGKISALETCFGSLFWETCFGRPVLGDLFWETCFGRPVLGDLF</sequence>